<feature type="transmembrane region" description="Helical" evidence="2">
    <location>
        <begin position="142"/>
        <end position="161"/>
    </location>
</feature>
<evidence type="ECO:0000256" key="1">
    <source>
        <dbReference type="SAM" id="MobiDB-lite"/>
    </source>
</evidence>
<feature type="region of interest" description="Disordered" evidence="1">
    <location>
        <begin position="828"/>
        <end position="878"/>
    </location>
</feature>
<feature type="transmembrane region" description="Helical" evidence="2">
    <location>
        <begin position="313"/>
        <end position="335"/>
    </location>
</feature>
<gene>
    <name evidence="3" type="ORF">A2931_01170</name>
</gene>
<protein>
    <submittedName>
        <fullName evidence="3">Uncharacterized protein</fullName>
    </submittedName>
</protein>
<feature type="compositionally biased region" description="Pro residues" evidence="1">
    <location>
        <begin position="833"/>
        <end position="852"/>
    </location>
</feature>
<comment type="caution">
    <text evidence="3">The sequence shown here is derived from an EMBL/GenBank/DDBJ whole genome shotgun (WGS) entry which is preliminary data.</text>
</comment>
<feature type="transmembrane region" description="Helical" evidence="2">
    <location>
        <begin position="285"/>
        <end position="307"/>
    </location>
</feature>
<feature type="transmembrane region" description="Helical" evidence="2">
    <location>
        <begin position="173"/>
        <end position="192"/>
    </location>
</feature>
<reference evidence="3 4" key="1">
    <citation type="journal article" date="2016" name="Nat. Commun.">
        <title>Thousands of microbial genomes shed light on interconnected biogeochemical processes in an aquifer system.</title>
        <authorList>
            <person name="Anantharaman K."/>
            <person name="Brown C.T."/>
            <person name="Hug L.A."/>
            <person name="Sharon I."/>
            <person name="Castelle C.J."/>
            <person name="Probst A.J."/>
            <person name="Thomas B.C."/>
            <person name="Singh A."/>
            <person name="Wilkins M.J."/>
            <person name="Karaoz U."/>
            <person name="Brodie E.L."/>
            <person name="Williams K.H."/>
            <person name="Hubbard S.S."/>
            <person name="Banfield J.F."/>
        </authorList>
    </citation>
    <scope>NUCLEOTIDE SEQUENCE [LARGE SCALE GENOMIC DNA]</scope>
</reference>
<dbReference type="EMBL" id="MHMQ01000033">
    <property type="protein sequence ID" value="OGZ29664.1"/>
    <property type="molecule type" value="Genomic_DNA"/>
</dbReference>
<dbReference type="AlphaFoldDB" id="A0A1G2EV26"/>
<feature type="transmembrane region" description="Helical" evidence="2">
    <location>
        <begin position="394"/>
        <end position="419"/>
    </location>
</feature>
<keyword evidence="2" id="KW-0812">Transmembrane</keyword>
<feature type="transmembrane region" description="Helical" evidence="2">
    <location>
        <begin position="355"/>
        <end position="374"/>
    </location>
</feature>
<name>A0A1G2EV26_9BACT</name>
<feature type="compositionally biased region" description="Pro residues" evidence="1">
    <location>
        <begin position="869"/>
        <end position="878"/>
    </location>
</feature>
<keyword evidence="2" id="KW-0472">Membrane</keyword>
<evidence type="ECO:0000313" key="3">
    <source>
        <dbReference type="EMBL" id="OGZ29664.1"/>
    </source>
</evidence>
<dbReference type="InterPro" id="IPR045782">
    <property type="entry name" value="TrbL_3"/>
</dbReference>
<keyword evidence="2" id="KW-1133">Transmembrane helix</keyword>
<proteinExistence type="predicted"/>
<dbReference type="Proteomes" id="UP000177486">
    <property type="component" value="Unassembled WGS sequence"/>
</dbReference>
<sequence>MTVLNYKKIIILVLVLAALTAVSVLKTFAQDVEGLPPEEEAALIEEATNSNTTPAANASSPAKIDLSSVLSGATCDIAKEPITGLCIGKLVAWPIFYILAFVSAMFMVFGMLFDQVAGLTLDPTTYNVGAIYQGWEMVRDTANLFFIFILLTIAIATILQIETYGAKKLLPKLITAAILINFSFLITQYVVYSANSMVKFFYPGGEKLSVMFLAGANPNVMFSGFSPDYKNIETVDQQYKNVLDKYGIGTEEDEFLVESEETNRAQKELVSAANDRKNKELATTLSQVIIAMLGTIVFILVAMFALAFAGLALLIRVVILWFLMILSPIAFLFWVVPGLDSHAKQWWSELFKQAFFAPAFFFLFGVTVSMIRYGQAKNLFQADAGAASNLLGSAFITNFPLIGYYTLLIIMLLTSVLLAKKIGGVAAQWADIGAKAARGYAWDRVKRYTGRAVARTSEGLSTEENRGKIVRSLSNIPLVGGMMGGAAIRALERGKKLGGLDEIRKGQLESAKLLSPVDQATYAAGLTTVARGNLLNSMSEAEIAQMLTSANVSPENKNSIESGLTRLARSKVEGVRLEQFKRTPENERANFFNGLPQQMQNSFIQDKLSQRELVALYNDTGPTANNIRTTIGNTLTQSPIEKQEKFADEFNKAALKLSGNDLANAIDSLPDQLRVSSFNLMKKEDVQKAAKAYEGRGGAGASDFLAGLSRIRALPNVNQQAIDRAISDALTVIPMSANAVGKQITDVANKIDFTKVSQNDGAAAINQAFARITSAQIQDIIKAGGDMERSLKQALSGLGNNVDAIADALETQVPPTSYSNWVRLNGVRRLGLPPRPQPPQQPPPQQPPPQQPPTGGQHQGGRGAGFQPPGTPIRPQNP</sequence>
<evidence type="ECO:0000313" key="4">
    <source>
        <dbReference type="Proteomes" id="UP000177486"/>
    </source>
</evidence>
<feature type="transmembrane region" description="Helical" evidence="2">
    <location>
        <begin position="91"/>
        <end position="113"/>
    </location>
</feature>
<organism evidence="3 4">
    <name type="scientific">Candidatus Niyogibacteria bacterium RIFCSPLOWO2_01_FULL_45_48</name>
    <dbReference type="NCBI Taxonomy" id="1801724"/>
    <lineage>
        <taxon>Bacteria</taxon>
        <taxon>Candidatus Niyogiibacteriota</taxon>
    </lineage>
</organism>
<evidence type="ECO:0000256" key="2">
    <source>
        <dbReference type="SAM" id="Phobius"/>
    </source>
</evidence>
<dbReference type="Pfam" id="PF19590">
    <property type="entry name" value="TrbL_3"/>
    <property type="match status" value="1"/>
</dbReference>
<accession>A0A1G2EV26</accession>